<keyword evidence="2" id="KW-1185">Reference proteome</keyword>
<reference evidence="1 2" key="1">
    <citation type="journal article" date="2021" name="Plant Biotechnol. J.">
        <title>Multi-omics assisted identification of the key and species-specific regulatory components of drought-tolerant mechanisms in Gossypium stocksii.</title>
        <authorList>
            <person name="Yu D."/>
            <person name="Ke L."/>
            <person name="Zhang D."/>
            <person name="Wu Y."/>
            <person name="Sun Y."/>
            <person name="Mei J."/>
            <person name="Sun J."/>
            <person name="Sun Y."/>
        </authorList>
    </citation>
    <scope>NUCLEOTIDE SEQUENCE [LARGE SCALE GENOMIC DNA]</scope>
    <source>
        <strain evidence="2">cv. E1</strain>
        <tissue evidence="1">Leaf</tissue>
    </source>
</reference>
<comment type="caution">
    <text evidence="1">The sequence shown here is derived from an EMBL/GenBank/DDBJ whole genome shotgun (WGS) entry which is preliminary data.</text>
</comment>
<dbReference type="OrthoDB" id="998851at2759"/>
<sequence length="98" mass="11761">MERVVGRRKLEERLLELYNLDPEYDVLAEIADIHLGINLEANKNELFWEQLARFNWLKNSDRNTKFFHKVAVGRQHRNRIHRLENEDGSWVTNGDDML</sequence>
<dbReference type="AlphaFoldDB" id="A0A9D3ZGL3"/>
<evidence type="ECO:0000313" key="2">
    <source>
        <dbReference type="Proteomes" id="UP000828251"/>
    </source>
</evidence>
<name>A0A9D3ZGL3_9ROSI</name>
<protein>
    <submittedName>
        <fullName evidence="1">Uncharacterized protein</fullName>
    </submittedName>
</protein>
<dbReference type="EMBL" id="JAIQCV010000013">
    <property type="protein sequence ID" value="KAH1032811.1"/>
    <property type="molecule type" value="Genomic_DNA"/>
</dbReference>
<proteinExistence type="predicted"/>
<evidence type="ECO:0000313" key="1">
    <source>
        <dbReference type="EMBL" id="KAH1032811.1"/>
    </source>
</evidence>
<dbReference type="Proteomes" id="UP000828251">
    <property type="component" value="Unassembled WGS sequence"/>
</dbReference>
<accession>A0A9D3ZGL3</accession>
<gene>
    <name evidence="1" type="ORF">J1N35_044985</name>
</gene>
<organism evidence="1 2">
    <name type="scientific">Gossypium stocksii</name>
    <dbReference type="NCBI Taxonomy" id="47602"/>
    <lineage>
        <taxon>Eukaryota</taxon>
        <taxon>Viridiplantae</taxon>
        <taxon>Streptophyta</taxon>
        <taxon>Embryophyta</taxon>
        <taxon>Tracheophyta</taxon>
        <taxon>Spermatophyta</taxon>
        <taxon>Magnoliopsida</taxon>
        <taxon>eudicotyledons</taxon>
        <taxon>Gunneridae</taxon>
        <taxon>Pentapetalae</taxon>
        <taxon>rosids</taxon>
        <taxon>malvids</taxon>
        <taxon>Malvales</taxon>
        <taxon>Malvaceae</taxon>
        <taxon>Malvoideae</taxon>
        <taxon>Gossypium</taxon>
    </lineage>
</organism>